<feature type="domain" description="EamA" evidence="7">
    <location>
        <begin position="3"/>
        <end position="135"/>
    </location>
</feature>
<dbReference type="InterPro" id="IPR037185">
    <property type="entry name" value="EmrE-like"/>
</dbReference>
<evidence type="ECO:0000256" key="1">
    <source>
        <dbReference type="ARBA" id="ARBA00004651"/>
    </source>
</evidence>
<protein>
    <submittedName>
        <fullName evidence="8">Drug/metabolite transporter 3</fullName>
    </submittedName>
</protein>
<dbReference type="InterPro" id="IPR050638">
    <property type="entry name" value="AA-Vitamin_Transporters"/>
</dbReference>
<feature type="domain" description="EamA" evidence="7">
    <location>
        <begin position="145"/>
        <end position="272"/>
    </location>
</feature>
<dbReference type="Proteomes" id="UP000015502">
    <property type="component" value="Chromosome"/>
</dbReference>
<proteinExistence type="predicted"/>
<evidence type="ECO:0000256" key="2">
    <source>
        <dbReference type="ARBA" id="ARBA00022475"/>
    </source>
</evidence>
<evidence type="ECO:0000313" key="8">
    <source>
        <dbReference type="EMBL" id="EHR77384.1"/>
    </source>
</evidence>
<evidence type="ECO:0000256" key="6">
    <source>
        <dbReference type="SAM" id="Phobius"/>
    </source>
</evidence>
<evidence type="ECO:0000259" key="7">
    <source>
        <dbReference type="Pfam" id="PF00892"/>
    </source>
</evidence>
<comment type="subcellular location">
    <subcellularLocation>
        <location evidence="1">Cell membrane</location>
        <topology evidence="1">Multi-pass membrane protein</topology>
    </subcellularLocation>
</comment>
<dbReference type="GeneID" id="16549771"/>
<dbReference type="Gene3D" id="1.10.3730.20">
    <property type="match status" value="1"/>
</dbReference>
<feature type="transmembrane region" description="Helical" evidence="6">
    <location>
        <begin position="145"/>
        <end position="164"/>
    </location>
</feature>
<organism evidence="8 9">
    <name type="scientific">Thermococcus litoralis (strain ATCC 51850 / DSM 5473 / JCM 8560 / NS-C)</name>
    <dbReference type="NCBI Taxonomy" id="523849"/>
    <lineage>
        <taxon>Archaea</taxon>
        <taxon>Methanobacteriati</taxon>
        <taxon>Methanobacteriota</taxon>
        <taxon>Thermococci</taxon>
        <taxon>Thermococcales</taxon>
        <taxon>Thermococcaceae</taxon>
        <taxon>Thermococcus</taxon>
    </lineage>
</organism>
<dbReference type="EMBL" id="CP006670">
    <property type="protein sequence ID" value="EHR77384.1"/>
    <property type="molecule type" value="Genomic_DNA"/>
</dbReference>
<keyword evidence="3 6" id="KW-0812">Transmembrane</keyword>
<feature type="transmembrane region" description="Helical" evidence="6">
    <location>
        <begin position="119"/>
        <end position="139"/>
    </location>
</feature>
<dbReference type="KEGG" id="tlt:OCC_12946"/>
<sequence>MKKGYILVFLAASMWGTLGIFAKLLYGLGLDPFTITFYRASIAFALLFVYNLSKGLQVKKHRLPFYAFYGFFAVFLFYILYFYTVKISSVSLAVLLLYSAPVYSTILGYFIFGEKITSIKLAALVMAIIGVLLVVNPNGGSVSKLAIVLGLLSGLTYALYGILAKFAVKNEKPEEALLYTIGFGALFLAPFSNFEIPISSLPCLFGLAFFPTFLAYILYNTALKEIEVSRASIIATVEPVVALILAYILFHEILTPKQVTGAILIILGSLMLHIEERNEKDQT</sequence>
<evidence type="ECO:0000256" key="5">
    <source>
        <dbReference type="ARBA" id="ARBA00023136"/>
    </source>
</evidence>
<keyword evidence="9" id="KW-1185">Reference proteome</keyword>
<dbReference type="Pfam" id="PF00892">
    <property type="entry name" value="EamA"/>
    <property type="match status" value="2"/>
</dbReference>
<dbReference type="SUPFAM" id="SSF103481">
    <property type="entry name" value="Multidrug resistance efflux transporter EmrE"/>
    <property type="match status" value="2"/>
</dbReference>
<reference evidence="8 9" key="1">
    <citation type="journal article" date="2012" name="J. Bacteriol.">
        <title>Genome sequence of the model hyperthermophilic archaeon Thermococcus litoralis NS-C.</title>
        <authorList>
            <person name="Gardner A.F."/>
            <person name="Kumar S."/>
            <person name="Perler F.B."/>
        </authorList>
    </citation>
    <scope>NUCLEOTIDE SEQUENCE [LARGE SCALE GENOMIC DNA]</scope>
    <source>
        <strain evidence="9">ATCC 51850 / DSM 5473 / JCM 8560 / NS-C</strain>
    </source>
</reference>
<keyword evidence="5 6" id="KW-0472">Membrane</keyword>
<dbReference type="STRING" id="523849.OCC_12946"/>
<dbReference type="PaxDb" id="523849-OCC_12946"/>
<dbReference type="InterPro" id="IPR000620">
    <property type="entry name" value="EamA_dom"/>
</dbReference>
<dbReference type="GO" id="GO:0005886">
    <property type="term" value="C:plasma membrane"/>
    <property type="evidence" value="ECO:0007669"/>
    <property type="project" value="UniProtKB-SubCell"/>
</dbReference>
<dbReference type="PANTHER" id="PTHR32322">
    <property type="entry name" value="INNER MEMBRANE TRANSPORTER"/>
    <property type="match status" value="1"/>
</dbReference>
<feature type="transmembrane region" description="Helical" evidence="6">
    <location>
        <begin position="176"/>
        <end position="192"/>
    </location>
</feature>
<feature type="transmembrane region" description="Helical" evidence="6">
    <location>
        <begin position="198"/>
        <end position="219"/>
    </location>
</feature>
<dbReference type="OrthoDB" id="148240at2157"/>
<feature type="transmembrane region" description="Helical" evidence="6">
    <location>
        <begin position="231"/>
        <end position="250"/>
    </location>
</feature>
<accession>H3ZRH8</accession>
<keyword evidence="2" id="KW-1003">Cell membrane</keyword>
<dbReference type="HOGENOM" id="CLU_033863_9_1_2"/>
<evidence type="ECO:0000313" key="9">
    <source>
        <dbReference type="Proteomes" id="UP000015502"/>
    </source>
</evidence>
<dbReference type="AlphaFoldDB" id="H3ZRH8"/>
<keyword evidence="4 6" id="KW-1133">Transmembrane helix</keyword>
<gene>
    <name evidence="8" type="ORF">OCC_12946</name>
</gene>
<dbReference type="PANTHER" id="PTHR32322:SF18">
    <property type="entry name" value="S-ADENOSYLMETHIONINE_S-ADENOSYLHOMOCYSTEINE TRANSPORTER"/>
    <property type="match status" value="1"/>
</dbReference>
<name>H3ZRH8_THELN</name>
<evidence type="ECO:0000256" key="3">
    <source>
        <dbReference type="ARBA" id="ARBA00022692"/>
    </source>
</evidence>
<dbReference type="RefSeq" id="WP_004070193.1">
    <property type="nucleotide sequence ID" value="NC_022084.1"/>
</dbReference>
<evidence type="ECO:0000256" key="4">
    <source>
        <dbReference type="ARBA" id="ARBA00022989"/>
    </source>
</evidence>
<feature type="transmembrane region" description="Helical" evidence="6">
    <location>
        <begin position="256"/>
        <end position="274"/>
    </location>
</feature>
<feature type="transmembrane region" description="Helical" evidence="6">
    <location>
        <begin position="90"/>
        <end position="112"/>
    </location>
</feature>
<feature type="transmembrane region" description="Helical" evidence="6">
    <location>
        <begin position="65"/>
        <end position="84"/>
    </location>
</feature>
<feature type="transmembrane region" description="Helical" evidence="6">
    <location>
        <begin position="7"/>
        <end position="29"/>
    </location>
</feature>
<feature type="transmembrane region" description="Helical" evidence="6">
    <location>
        <begin position="35"/>
        <end position="53"/>
    </location>
</feature>